<reference evidence="2" key="2">
    <citation type="journal article" date="2016" name="Fungal Biol.">
        <title>Ochratoxin A production by Penicillium thymicola.</title>
        <authorList>
            <person name="Nguyen H.D.T."/>
            <person name="McMullin D.R."/>
            <person name="Ponomareva E."/>
            <person name="Riley R."/>
            <person name="Pomraning K.R."/>
            <person name="Baker S.E."/>
            <person name="Seifert K.A."/>
        </authorList>
    </citation>
    <scope>NUCLEOTIDE SEQUENCE</scope>
    <source>
        <strain evidence="2">DAOM 180753</strain>
    </source>
</reference>
<feature type="transmembrane region" description="Helical" evidence="1">
    <location>
        <begin position="43"/>
        <end position="62"/>
    </location>
</feature>
<sequence length="90" mass="9528">MATGDTVYGNEDTAPSKVPIQVPLLDLLFSLASSFFNLSTTNFFTLPSLAFVVAVRSFSILLDIAGGRFNLISIVPFLPGADSMTLAQGV</sequence>
<dbReference type="AlphaFoldDB" id="A0AAI9X2E9"/>
<name>A0AAI9X2E9_PENTH</name>
<gene>
    <name evidence="2" type="ORF">VN97_g11993</name>
</gene>
<keyword evidence="3" id="KW-1185">Reference proteome</keyword>
<dbReference type="Proteomes" id="UP001227192">
    <property type="component" value="Unassembled WGS sequence"/>
</dbReference>
<accession>A0AAI9X2E9</accession>
<keyword evidence="1" id="KW-1133">Transmembrane helix</keyword>
<reference evidence="2" key="1">
    <citation type="submission" date="2015-06" db="EMBL/GenBank/DDBJ databases">
        <authorList>
            <person name="Nguyen H."/>
        </authorList>
    </citation>
    <scope>NUCLEOTIDE SEQUENCE</scope>
    <source>
        <strain evidence="2">DAOM 180753</strain>
    </source>
</reference>
<comment type="caution">
    <text evidence="2">The sequence shown here is derived from an EMBL/GenBank/DDBJ whole genome shotgun (WGS) entry which is preliminary data.</text>
</comment>
<organism evidence="2 3">
    <name type="scientific">Penicillium thymicola</name>
    <dbReference type="NCBI Taxonomy" id="293382"/>
    <lineage>
        <taxon>Eukaryota</taxon>
        <taxon>Fungi</taxon>
        <taxon>Dikarya</taxon>
        <taxon>Ascomycota</taxon>
        <taxon>Pezizomycotina</taxon>
        <taxon>Eurotiomycetes</taxon>
        <taxon>Eurotiomycetidae</taxon>
        <taxon>Eurotiales</taxon>
        <taxon>Aspergillaceae</taxon>
        <taxon>Penicillium</taxon>
    </lineage>
</organism>
<evidence type="ECO:0000313" key="2">
    <source>
        <dbReference type="EMBL" id="KAJ9481481.1"/>
    </source>
</evidence>
<keyword evidence="1" id="KW-0812">Transmembrane</keyword>
<keyword evidence="1" id="KW-0472">Membrane</keyword>
<dbReference type="EMBL" id="LACB01000768">
    <property type="protein sequence ID" value="KAJ9481481.1"/>
    <property type="molecule type" value="Genomic_DNA"/>
</dbReference>
<evidence type="ECO:0000256" key="1">
    <source>
        <dbReference type="SAM" id="Phobius"/>
    </source>
</evidence>
<protein>
    <submittedName>
        <fullName evidence="2">Uncharacterized protein</fullName>
    </submittedName>
</protein>
<evidence type="ECO:0000313" key="3">
    <source>
        <dbReference type="Proteomes" id="UP001227192"/>
    </source>
</evidence>
<proteinExistence type="predicted"/>